<feature type="transmembrane region" description="Helical" evidence="3">
    <location>
        <begin position="43"/>
        <end position="61"/>
    </location>
</feature>
<dbReference type="InterPro" id="IPR015915">
    <property type="entry name" value="Kelch-typ_b-propeller"/>
</dbReference>
<evidence type="ECO:0000256" key="2">
    <source>
        <dbReference type="SAM" id="MobiDB-lite"/>
    </source>
</evidence>
<keyword evidence="1" id="KW-0677">Repeat</keyword>
<dbReference type="InterPro" id="IPR011043">
    <property type="entry name" value="Gal_Oxase/kelch_b-propeller"/>
</dbReference>
<dbReference type="PROSITE" id="PS50853">
    <property type="entry name" value="FN3"/>
    <property type="match status" value="7"/>
</dbReference>
<evidence type="ECO:0000259" key="5">
    <source>
        <dbReference type="PROSITE" id="PS51272"/>
    </source>
</evidence>
<dbReference type="InterPro" id="IPR059177">
    <property type="entry name" value="GH29D-like_dom"/>
</dbReference>
<feature type="domain" description="Fibronectin type-III" evidence="4">
    <location>
        <begin position="1062"/>
        <end position="1151"/>
    </location>
</feature>
<feature type="region of interest" description="Disordered" evidence="2">
    <location>
        <begin position="955"/>
        <end position="985"/>
    </location>
</feature>
<dbReference type="Pfam" id="PF00041">
    <property type="entry name" value="fn3"/>
    <property type="match status" value="7"/>
</dbReference>
<feature type="domain" description="Fibronectin type-III" evidence="4">
    <location>
        <begin position="702"/>
        <end position="791"/>
    </location>
</feature>
<evidence type="ECO:0000256" key="1">
    <source>
        <dbReference type="ARBA" id="ARBA00022737"/>
    </source>
</evidence>
<dbReference type="SUPFAM" id="SSF49265">
    <property type="entry name" value="Fibronectin type III"/>
    <property type="match status" value="4"/>
</dbReference>
<dbReference type="InterPro" id="IPR037293">
    <property type="entry name" value="Gal_Oxidase_central_sf"/>
</dbReference>
<feature type="domain" description="SLH" evidence="5">
    <location>
        <begin position="1521"/>
        <end position="1580"/>
    </location>
</feature>
<dbReference type="OrthoDB" id="663332at2"/>
<feature type="domain" description="Fibronectin type-III" evidence="4">
    <location>
        <begin position="975"/>
        <end position="1061"/>
    </location>
</feature>
<protein>
    <submittedName>
        <fullName evidence="6">Uncharacterized protein</fullName>
    </submittedName>
</protein>
<dbReference type="Proteomes" id="UP000298246">
    <property type="component" value="Unassembled WGS sequence"/>
</dbReference>
<dbReference type="PROSITE" id="PS51272">
    <property type="entry name" value="SLH"/>
    <property type="match status" value="3"/>
</dbReference>
<feature type="domain" description="SLH" evidence="5">
    <location>
        <begin position="1389"/>
        <end position="1452"/>
    </location>
</feature>
<feature type="transmembrane region" description="Helical" evidence="3">
    <location>
        <begin position="6"/>
        <end position="28"/>
    </location>
</feature>
<evidence type="ECO:0000313" key="7">
    <source>
        <dbReference type="Proteomes" id="UP000298246"/>
    </source>
</evidence>
<gene>
    <name evidence="6" type="ORF">B5M42_02335</name>
</gene>
<dbReference type="Gene3D" id="2.130.10.80">
    <property type="entry name" value="Galactose oxidase/kelch, beta-propeller"/>
    <property type="match status" value="2"/>
</dbReference>
<reference evidence="6 7" key="1">
    <citation type="submission" date="2017-03" db="EMBL/GenBank/DDBJ databases">
        <title>Isolation of Levoglucosan Utilizing Bacteria.</title>
        <authorList>
            <person name="Arya A.S."/>
        </authorList>
    </citation>
    <scope>NUCLEOTIDE SEQUENCE [LARGE SCALE GENOMIC DNA]</scope>
    <source>
        <strain evidence="6 7">MEC069</strain>
    </source>
</reference>
<organism evidence="6 7">
    <name type="scientific">Paenibacillus athensensis</name>
    <dbReference type="NCBI Taxonomy" id="1967502"/>
    <lineage>
        <taxon>Bacteria</taxon>
        <taxon>Bacillati</taxon>
        <taxon>Bacillota</taxon>
        <taxon>Bacilli</taxon>
        <taxon>Bacillales</taxon>
        <taxon>Paenibacillaceae</taxon>
        <taxon>Paenibacillus</taxon>
    </lineage>
</organism>
<dbReference type="Gene3D" id="2.60.40.10">
    <property type="entry name" value="Immunoglobulins"/>
    <property type="match status" value="7"/>
</dbReference>
<dbReference type="PANTHER" id="PTHR13817">
    <property type="entry name" value="TITIN"/>
    <property type="match status" value="1"/>
</dbReference>
<dbReference type="Gene3D" id="2.120.10.80">
    <property type="entry name" value="Kelch-type beta propeller"/>
    <property type="match status" value="1"/>
</dbReference>
<keyword evidence="3" id="KW-0472">Membrane</keyword>
<feature type="region of interest" description="Disordered" evidence="2">
    <location>
        <begin position="338"/>
        <end position="364"/>
    </location>
</feature>
<dbReference type="InterPro" id="IPR013783">
    <property type="entry name" value="Ig-like_fold"/>
</dbReference>
<dbReference type="SMART" id="SM00060">
    <property type="entry name" value="FN3"/>
    <property type="match status" value="7"/>
</dbReference>
<dbReference type="PANTHER" id="PTHR13817:SF151">
    <property type="entry name" value="TITIN"/>
    <property type="match status" value="1"/>
</dbReference>
<feature type="compositionally biased region" description="Low complexity" evidence="2">
    <location>
        <begin position="955"/>
        <end position="973"/>
    </location>
</feature>
<dbReference type="EMBL" id="MYFO01000002">
    <property type="protein sequence ID" value="TFE91303.1"/>
    <property type="molecule type" value="Genomic_DNA"/>
</dbReference>
<evidence type="ECO:0000313" key="6">
    <source>
        <dbReference type="EMBL" id="TFE91303.1"/>
    </source>
</evidence>
<proteinExistence type="predicted"/>
<evidence type="ECO:0000259" key="4">
    <source>
        <dbReference type="PROSITE" id="PS50853"/>
    </source>
</evidence>
<dbReference type="Pfam" id="PF01344">
    <property type="entry name" value="Kelch_1"/>
    <property type="match status" value="5"/>
</dbReference>
<evidence type="ECO:0000256" key="3">
    <source>
        <dbReference type="SAM" id="Phobius"/>
    </source>
</evidence>
<accession>A0A4Y8Q9C1</accession>
<comment type="caution">
    <text evidence="6">The sequence shown here is derived from an EMBL/GenBank/DDBJ whole genome shotgun (WGS) entry which is preliminary data.</text>
</comment>
<feature type="domain" description="Fibronectin type-III" evidence="4">
    <location>
        <begin position="523"/>
        <end position="613"/>
    </location>
</feature>
<dbReference type="CDD" id="cd00063">
    <property type="entry name" value="FN3"/>
    <property type="match status" value="6"/>
</dbReference>
<dbReference type="InterPro" id="IPR001119">
    <property type="entry name" value="SLH_dom"/>
</dbReference>
<feature type="domain" description="Fibronectin type-III" evidence="4">
    <location>
        <begin position="792"/>
        <end position="881"/>
    </location>
</feature>
<name>A0A4Y8Q9C1_9BACL</name>
<keyword evidence="3" id="KW-1133">Transmembrane helix</keyword>
<keyword evidence="3" id="KW-0812">Transmembrane</keyword>
<feature type="domain" description="Fibronectin type-III" evidence="4">
    <location>
        <begin position="882"/>
        <end position="974"/>
    </location>
</feature>
<dbReference type="InterPro" id="IPR050964">
    <property type="entry name" value="Striated_Muscle_Regulatory"/>
</dbReference>
<sequence>MRVWRMIIAIAHSSVSVAIAVSKFICIWRHRQLMRNSRSTGKLLRMLLASLLMLAIVWPVHVEVASAATNLANLLANRQLHRAVTMADGKVMVTGGNDGITDTATTMIYNPTSNTWAYGASMSTPRFSHAAVLLHDGRIMVMGGNSFNDGTLKTSEIYDPITSTWSAAAPLSVMRAAHAAVTLPDGRVLVAGGSDDNGQDLATTEIYNPTTNTWSAGAIMPQTRKEFGLALMGNGKVLASGGTVNGTMSNTALIYDPASDSWSSAANMPAGRYVHGSTTLEDGRVTAVGGFDPTYSPLTSTIIYDPEDNTWTSGPAMNVGLIVPEVVLLQSGDVFVAGGSGNSGPTNHSETYHPTPRTSMPQPSVAAGAVSPGTNISLTTYASGTTIYYTTDGSTPTTSSTVYSGAITVNGAMTIKAIANRSGWGSSRVMTAAYTLNLPSAAKPTASPAGSEVARGSTVSLTTGTVGADIYYTTDGSTPTASSQHYSSPIAVNVAMTIKAIAIMSGYVDSAVMTEAYTLQPTKPDAPNVTGVTPGDSSASVAFTVASDGGQPITSYTVTAEPGSITASGTSSPINVTGLTNGTAYTFTVTATNSVGTSDASAASDSFTPAGVPGAPTAVTADAGNGQATISFTAPANTGGSTITDYTVMASPGGATASGTSSPLTVTGLTNGTSYTFTVKATNTAAVSAASDPSNAVTPMTVAGAPTGVSAAWGNGQATVSFTPPADNGGSSITQYTVTASPGGATASGTSSPLTVTGLTNGTAYTFTVTATNAKGDSAASAASTAVTPATSPQPPTNVVATRGDTQATVSFSAPADNGGGSVTQYTVTASPGGATASGTSSPLTVTGLTNGTTYTFTVTATNIAGTSGDSAPSAGIIPAAVPGAPTGATVTGGEGQVDVAFTAPSSDGGSPITGYTVTVSPGGRTVSGASSPITVTGLDYGVAYTFTVAAVSDAGSSPASTATSPVTLTTKPEAPTSVSAERGNAQATVSFTPPAFIGGTPITGYTVTASPGGATAEGAASPLVVTGLQNGTAYTFTVTAKNAAGTSVASTPSAAVTPATVPGAPTSVIASAGNGKALVTFKAPTDNGGSAITRYTVTVQPGGKTVTGAKSPIVIPALNNGTPYTFTVVAENIAGSSAASDASKAVTPSVPSSSSAPVVVEQPSADAIINGTPENIGKLKTTEDNGRTVTTVEVDETKLTDKLANLEKGTVITIPISAGSDVVSGELNGRIVQSMEEKSAVVEIKTDTASYALPAQQINIGSLAAKFGEGTELQDIKIRIEIGVPGAETAKAIEQLTGSGQLQLAAPAVQFNVSGTYNDQTVQIDRFNAYVERTIVIPEGVDLSTVTTAIVIDENGTVRHVPTQIIEVDGRYYAQINSLTNSTYAVVQHSLAFEDVQGHWAQAAVNDMGSRMILSGVDDRNFLPENPITRAEFAAMLVRALGLKPDASGASFTDVNAASWYAGFVGTAVEYGLIDGFEDGLFHPEATITREQAMVMTSRALRLTDGAVSQLDAAQVQAVIAGFSDGGNTGAWAAGSIAQLVQRGLIVGGASNELAPKEQITRAQAAVIVQRLLQQAKLI</sequence>
<dbReference type="Pfam" id="PF00395">
    <property type="entry name" value="SLH"/>
    <property type="match status" value="3"/>
</dbReference>
<dbReference type="SUPFAM" id="SSF50965">
    <property type="entry name" value="Galactose oxidase, central domain"/>
    <property type="match status" value="2"/>
</dbReference>
<dbReference type="SMART" id="SM00612">
    <property type="entry name" value="Kelch"/>
    <property type="match status" value="5"/>
</dbReference>
<feature type="domain" description="SLH" evidence="5">
    <location>
        <begin position="1453"/>
        <end position="1512"/>
    </location>
</feature>
<dbReference type="InterPro" id="IPR036116">
    <property type="entry name" value="FN3_sf"/>
</dbReference>
<dbReference type="InterPro" id="IPR006652">
    <property type="entry name" value="Kelch_1"/>
</dbReference>
<feature type="domain" description="Fibronectin type-III" evidence="4">
    <location>
        <begin position="615"/>
        <end position="701"/>
    </location>
</feature>
<dbReference type="InterPro" id="IPR003961">
    <property type="entry name" value="FN3_dom"/>
</dbReference>
<dbReference type="Pfam" id="PF13290">
    <property type="entry name" value="CHB_HEX_C_1"/>
    <property type="match status" value="2"/>
</dbReference>
<keyword evidence="7" id="KW-1185">Reference proteome</keyword>